<keyword evidence="3" id="KW-1185">Reference proteome</keyword>
<accession>A0ABQ7KI56</accession>
<sequence>MPAAILERRSKPKADTTPSIIGTIHAPRAVALGTTNDSIAVTNTVPIIIRWVLEPILDNVTSAMRLSNPVDVMPAEINSAAATSAKARSEKPAKAIERAPAVP</sequence>
<reference evidence="2 3" key="1">
    <citation type="journal article" date="2020" name="Fungal Divers.">
        <title>Resolving the Mortierellaceae phylogeny through synthesis of multi-gene phylogenetics and phylogenomics.</title>
        <authorList>
            <person name="Vandepol N."/>
            <person name="Liber J."/>
            <person name="Desiro A."/>
            <person name="Na H."/>
            <person name="Kennedy M."/>
            <person name="Barry K."/>
            <person name="Grigoriev I.V."/>
            <person name="Miller A.N."/>
            <person name="O'Donnell K."/>
            <person name="Stajich J.E."/>
            <person name="Bonito G."/>
        </authorList>
    </citation>
    <scope>NUCLEOTIDE SEQUENCE [LARGE SCALE GENOMIC DNA]</scope>
    <source>
        <strain evidence="2 3">AD045</strain>
    </source>
</reference>
<comment type="caution">
    <text evidence="2">The sequence shown here is derived from an EMBL/GenBank/DDBJ whole genome shotgun (WGS) entry which is preliminary data.</text>
</comment>
<proteinExistence type="predicted"/>
<evidence type="ECO:0000313" key="3">
    <source>
        <dbReference type="Proteomes" id="UP001194696"/>
    </source>
</evidence>
<feature type="compositionally biased region" description="Basic and acidic residues" evidence="1">
    <location>
        <begin position="87"/>
        <end position="97"/>
    </location>
</feature>
<evidence type="ECO:0000313" key="2">
    <source>
        <dbReference type="EMBL" id="KAG0298480.1"/>
    </source>
</evidence>
<dbReference type="EMBL" id="JAAAIM010000008">
    <property type="protein sequence ID" value="KAG0298480.1"/>
    <property type="molecule type" value="Genomic_DNA"/>
</dbReference>
<dbReference type="Proteomes" id="UP001194696">
    <property type="component" value="Unassembled WGS sequence"/>
</dbReference>
<feature type="region of interest" description="Disordered" evidence="1">
    <location>
        <begin position="82"/>
        <end position="103"/>
    </location>
</feature>
<name>A0ABQ7KI56_9FUNG</name>
<evidence type="ECO:0000256" key="1">
    <source>
        <dbReference type="SAM" id="MobiDB-lite"/>
    </source>
</evidence>
<organism evidence="2 3">
    <name type="scientific">Linnemannia gamsii</name>
    <dbReference type="NCBI Taxonomy" id="64522"/>
    <lineage>
        <taxon>Eukaryota</taxon>
        <taxon>Fungi</taxon>
        <taxon>Fungi incertae sedis</taxon>
        <taxon>Mucoromycota</taxon>
        <taxon>Mortierellomycotina</taxon>
        <taxon>Mortierellomycetes</taxon>
        <taxon>Mortierellales</taxon>
        <taxon>Mortierellaceae</taxon>
        <taxon>Linnemannia</taxon>
    </lineage>
</organism>
<gene>
    <name evidence="2" type="ORF">BGZ96_011407</name>
</gene>
<protein>
    <submittedName>
        <fullName evidence="2">Uncharacterized protein</fullName>
    </submittedName>
</protein>